<feature type="transmembrane region" description="Helical" evidence="1">
    <location>
        <begin position="115"/>
        <end position="143"/>
    </location>
</feature>
<reference evidence="2 3" key="1">
    <citation type="journal article" date="2010" name="Stand. Genomic Sci.">
        <title>Complete genome sequence of Cellulomonas flavigena type strain (134).</title>
        <authorList>
            <person name="Abt B."/>
            <person name="Foster B."/>
            <person name="Lapidus A."/>
            <person name="Clum A."/>
            <person name="Sun H."/>
            <person name="Pukall R."/>
            <person name="Lucas S."/>
            <person name="Glavina Del Rio T."/>
            <person name="Nolan M."/>
            <person name="Tice H."/>
            <person name="Cheng J.F."/>
            <person name="Pitluck S."/>
            <person name="Liolios K."/>
            <person name="Ivanova N."/>
            <person name="Mavromatis K."/>
            <person name="Ovchinnikova G."/>
            <person name="Pati A."/>
            <person name="Goodwin L."/>
            <person name="Chen A."/>
            <person name="Palaniappan K."/>
            <person name="Land M."/>
            <person name="Hauser L."/>
            <person name="Chang Y.J."/>
            <person name="Jeffries C.D."/>
            <person name="Rohde M."/>
            <person name="Goker M."/>
            <person name="Woyke T."/>
            <person name="Bristow J."/>
            <person name="Eisen J.A."/>
            <person name="Markowitz V."/>
            <person name="Hugenholtz P."/>
            <person name="Kyrpides N.C."/>
            <person name="Klenk H.P."/>
        </authorList>
    </citation>
    <scope>NUCLEOTIDE SEQUENCE [LARGE SCALE GENOMIC DNA]</scope>
    <source>
        <strain evidence="3">ATCC 482 / DSM 20109 / BCRC 11376 / JCM 18109 / NBRC 3775 / NCIMB 8073 / NRS 134</strain>
    </source>
</reference>
<gene>
    <name evidence="2" type="ordered locus">Cfla_1157</name>
</gene>
<feature type="transmembrane region" description="Helical" evidence="1">
    <location>
        <begin position="299"/>
        <end position="318"/>
    </location>
</feature>
<dbReference type="OrthoDB" id="3819831at2"/>
<keyword evidence="1" id="KW-0472">Membrane</keyword>
<dbReference type="eggNOG" id="COG1277">
    <property type="taxonomic scope" value="Bacteria"/>
</dbReference>
<evidence type="ECO:0000313" key="3">
    <source>
        <dbReference type="Proteomes" id="UP000000849"/>
    </source>
</evidence>
<keyword evidence="1" id="KW-0812">Transmembrane</keyword>
<dbReference type="Proteomes" id="UP000000849">
    <property type="component" value="Chromosome"/>
</dbReference>
<name>D5ULL9_CELFN</name>
<feature type="transmembrane region" description="Helical" evidence="1">
    <location>
        <begin position="194"/>
        <end position="216"/>
    </location>
</feature>
<evidence type="ECO:0000313" key="2">
    <source>
        <dbReference type="EMBL" id="ADG74061.1"/>
    </source>
</evidence>
<proteinExistence type="predicted"/>
<dbReference type="RefSeq" id="WP_013116395.1">
    <property type="nucleotide sequence ID" value="NC_014151.1"/>
</dbReference>
<organism evidence="2 3">
    <name type="scientific">Cellulomonas flavigena (strain ATCC 482 / DSM 20109 / BCRC 11376 / JCM 18109 / NBRC 3775 / NCIMB 8073 / NRS 134)</name>
    <dbReference type="NCBI Taxonomy" id="446466"/>
    <lineage>
        <taxon>Bacteria</taxon>
        <taxon>Bacillati</taxon>
        <taxon>Actinomycetota</taxon>
        <taxon>Actinomycetes</taxon>
        <taxon>Micrococcales</taxon>
        <taxon>Cellulomonadaceae</taxon>
        <taxon>Cellulomonas</taxon>
    </lineage>
</organism>
<dbReference type="HOGENOM" id="CLU_064468_0_0_11"/>
<accession>D5ULL9</accession>
<dbReference type="AlphaFoldDB" id="D5ULL9"/>
<keyword evidence="3" id="KW-1185">Reference proteome</keyword>
<dbReference type="EMBL" id="CP001964">
    <property type="protein sequence ID" value="ADG74061.1"/>
    <property type="molecule type" value="Genomic_DNA"/>
</dbReference>
<protein>
    <submittedName>
        <fullName evidence="2">Uncharacterized protein</fullName>
    </submittedName>
</protein>
<feature type="transmembrane region" description="Helical" evidence="1">
    <location>
        <begin position="155"/>
        <end position="188"/>
    </location>
</feature>
<feature type="transmembrane region" description="Helical" evidence="1">
    <location>
        <begin position="16"/>
        <end position="38"/>
    </location>
</feature>
<dbReference type="STRING" id="446466.Cfla_1157"/>
<keyword evidence="1" id="KW-1133">Transmembrane helix</keyword>
<evidence type="ECO:0000256" key="1">
    <source>
        <dbReference type="SAM" id="Phobius"/>
    </source>
</evidence>
<dbReference type="KEGG" id="cfl:Cfla_1157"/>
<sequence length="324" mass="33587">MTALLRAELARARARPLVLGMLLLVLLGGLGLVLTGWWSTRPPSPAQVEAARVALAEQEQVVALCLEAQAQARAAGGPDAEHGCSDVVPSLERFLPQRPTLAAVLTGRLPTFGTLAVLAMAMTAAGLVTSEFRSGAIATWLTFAPRRGQVFLTKLAASSVAALVVALVPAVLTLAGLVAVCALNGVAWGVDGAWAVRFLTSAVRWLVVGLAVAAAVHGLAFAVRHAAAVTAVAVWWVATVESALPLVLPEAGWLRTSTNIAAFVEGRAWYWVPVCVTDPTVPSGETCELASHAVGAGQGALVGGVLVVLMVVVGWLSFRFRDVT</sequence>